<keyword evidence="2" id="KW-1185">Reference proteome</keyword>
<name>A0AAE0C3K1_9CHLO</name>
<proteinExistence type="predicted"/>
<dbReference type="SUPFAM" id="SSF117289">
    <property type="entry name" value="Nucleoporin domain"/>
    <property type="match status" value="1"/>
</dbReference>
<gene>
    <name evidence="1" type="ORF">CYMTET_43379</name>
</gene>
<comment type="caution">
    <text evidence="1">The sequence shown here is derived from an EMBL/GenBank/DDBJ whole genome shotgun (WGS) entry which is preliminary data.</text>
</comment>
<dbReference type="AlphaFoldDB" id="A0AAE0C3K1"/>
<reference evidence="1 2" key="1">
    <citation type="journal article" date="2015" name="Genome Biol. Evol.">
        <title>Comparative Genomics of a Bacterivorous Green Alga Reveals Evolutionary Causalities and Consequences of Phago-Mixotrophic Mode of Nutrition.</title>
        <authorList>
            <person name="Burns J.A."/>
            <person name="Paasch A."/>
            <person name="Narechania A."/>
            <person name="Kim E."/>
        </authorList>
    </citation>
    <scope>NUCLEOTIDE SEQUENCE [LARGE SCALE GENOMIC DNA]</scope>
    <source>
        <strain evidence="1 2">PLY_AMNH</strain>
    </source>
</reference>
<dbReference type="EMBL" id="LGRX02029199">
    <property type="protein sequence ID" value="KAK3247114.1"/>
    <property type="molecule type" value="Genomic_DNA"/>
</dbReference>
<organism evidence="1 2">
    <name type="scientific">Cymbomonas tetramitiformis</name>
    <dbReference type="NCBI Taxonomy" id="36881"/>
    <lineage>
        <taxon>Eukaryota</taxon>
        <taxon>Viridiplantae</taxon>
        <taxon>Chlorophyta</taxon>
        <taxon>Pyramimonadophyceae</taxon>
        <taxon>Pyramimonadales</taxon>
        <taxon>Pyramimonadaceae</taxon>
        <taxon>Cymbomonas</taxon>
    </lineage>
</organism>
<feature type="non-terminal residue" evidence="1">
    <location>
        <position position="287"/>
    </location>
</feature>
<sequence>MFAPLPSTPFGARSASLTAGTTPTANRFSEVAASTASVDLVANLPTPVQHAALIQGTAGGFDSASGRAWFACREAAAWSLYLWEVVESPEEPGFTKLTLPASFTAAPTYVAFVPSARMSVVACNREGALCYWADLSNPHTDLSRRAVVLCHPCPPRSGPRECGVTPSPVSPWAFGSEPGRRGAMSFLPFPDLFSHTILQAHLGSVFNGTGPTTVTAFVSTIGAGDALALAGGSDGSVWRIVCGDMQKPRGVATGVHVGLQGYASTPGRVLGVLGSAIGYLRSQPSAS</sequence>
<evidence type="ECO:0000313" key="1">
    <source>
        <dbReference type="EMBL" id="KAK3247114.1"/>
    </source>
</evidence>
<accession>A0AAE0C3K1</accession>
<dbReference type="Proteomes" id="UP001190700">
    <property type="component" value="Unassembled WGS sequence"/>
</dbReference>
<dbReference type="InterPro" id="IPR015943">
    <property type="entry name" value="WD40/YVTN_repeat-like_dom_sf"/>
</dbReference>
<evidence type="ECO:0000313" key="2">
    <source>
        <dbReference type="Proteomes" id="UP001190700"/>
    </source>
</evidence>
<dbReference type="Gene3D" id="2.130.10.10">
    <property type="entry name" value="YVTN repeat-like/Quinoprotein amine dehydrogenase"/>
    <property type="match status" value="1"/>
</dbReference>
<protein>
    <submittedName>
        <fullName evidence="1">Uncharacterized protein</fullName>
    </submittedName>
</protein>